<dbReference type="AlphaFoldDB" id="A0AAW2H7B3"/>
<evidence type="ECO:0000256" key="5">
    <source>
        <dbReference type="SAM" id="Phobius"/>
    </source>
</evidence>
<keyword evidence="2" id="KW-0719">Serine esterase</keyword>
<gene>
    <name evidence="7" type="ORF">PYX00_011331</name>
</gene>
<dbReference type="PANTHER" id="PTHR10794:SF63">
    <property type="entry name" value="ALPHA_BETA HYDROLASE 1, ISOFORM A"/>
    <property type="match status" value="1"/>
</dbReference>
<dbReference type="PROSITE" id="PS01133">
    <property type="entry name" value="UPF0017"/>
    <property type="match status" value="1"/>
</dbReference>
<feature type="domain" description="AB hydrolase-1" evidence="6">
    <location>
        <begin position="179"/>
        <end position="402"/>
    </location>
</feature>
<evidence type="ECO:0000256" key="2">
    <source>
        <dbReference type="ARBA" id="ARBA00022487"/>
    </source>
</evidence>
<accession>A0AAW2H7B3</accession>
<dbReference type="Gene3D" id="3.40.50.1820">
    <property type="entry name" value="alpha/beta hydrolase"/>
    <property type="match status" value="1"/>
</dbReference>
<protein>
    <recommendedName>
        <fullName evidence="6">AB hydrolase-1 domain-containing protein</fullName>
    </recommendedName>
</protein>
<feature type="active site" description="Charge relay system" evidence="4">
    <location>
        <position position="254"/>
    </location>
</feature>
<evidence type="ECO:0000256" key="1">
    <source>
        <dbReference type="ARBA" id="ARBA00010884"/>
    </source>
</evidence>
<dbReference type="InterPro" id="IPR050960">
    <property type="entry name" value="AB_hydrolase_4_sf"/>
</dbReference>
<feature type="active site" description="Charge relay system" evidence="4">
    <location>
        <position position="369"/>
    </location>
</feature>
<comment type="similarity">
    <text evidence="1">Belongs to the AB hydrolase superfamily. AB hydrolase 4 family.</text>
</comment>
<keyword evidence="5" id="KW-1133">Transmembrane helix</keyword>
<keyword evidence="3" id="KW-0378">Hydrolase</keyword>
<dbReference type="Pfam" id="PF00561">
    <property type="entry name" value="Abhydrolase_1"/>
    <property type="match status" value="1"/>
</dbReference>
<dbReference type="GO" id="GO:0047372">
    <property type="term" value="F:monoacylglycerol lipase activity"/>
    <property type="evidence" value="ECO:0007669"/>
    <property type="project" value="TreeGrafter"/>
</dbReference>
<evidence type="ECO:0000313" key="7">
    <source>
        <dbReference type="EMBL" id="KAL0265618.1"/>
    </source>
</evidence>
<dbReference type="SUPFAM" id="SSF53474">
    <property type="entry name" value="alpha/beta-Hydrolases"/>
    <property type="match status" value="1"/>
</dbReference>
<proteinExistence type="inferred from homology"/>
<keyword evidence="5" id="KW-0472">Membrane</keyword>
<feature type="active site" description="Charge relay system" evidence="4">
    <location>
        <position position="398"/>
    </location>
</feature>
<feature type="transmembrane region" description="Helical" evidence="5">
    <location>
        <begin position="58"/>
        <end position="77"/>
    </location>
</feature>
<dbReference type="PIRSF" id="PIRSF005211">
    <property type="entry name" value="Ab_hydro_YheT"/>
    <property type="match status" value="1"/>
</dbReference>
<dbReference type="InterPro" id="IPR029058">
    <property type="entry name" value="AB_hydrolase_fold"/>
</dbReference>
<evidence type="ECO:0000259" key="6">
    <source>
        <dbReference type="Pfam" id="PF00561"/>
    </source>
</evidence>
<evidence type="ECO:0000256" key="4">
    <source>
        <dbReference type="PIRSR" id="PIRSR005211-1"/>
    </source>
</evidence>
<organism evidence="7">
    <name type="scientific">Menopon gallinae</name>
    <name type="common">poultry shaft louse</name>
    <dbReference type="NCBI Taxonomy" id="328185"/>
    <lineage>
        <taxon>Eukaryota</taxon>
        <taxon>Metazoa</taxon>
        <taxon>Ecdysozoa</taxon>
        <taxon>Arthropoda</taxon>
        <taxon>Hexapoda</taxon>
        <taxon>Insecta</taxon>
        <taxon>Pterygota</taxon>
        <taxon>Neoptera</taxon>
        <taxon>Paraneoptera</taxon>
        <taxon>Psocodea</taxon>
        <taxon>Troctomorpha</taxon>
        <taxon>Phthiraptera</taxon>
        <taxon>Amblycera</taxon>
        <taxon>Menoponidae</taxon>
        <taxon>Menopon</taxon>
    </lineage>
</organism>
<name>A0AAW2H7B3_9NEOP</name>
<dbReference type="GO" id="GO:0034338">
    <property type="term" value="F:short-chain carboxylesterase activity"/>
    <property type="evidence" value="ECO:0007669"/>
    <property type="project" value="TreeGrafter"/>
</dbReference>
<dbReference type="EMBL" id="JARGDH010000006">
    <property type="protein sequence ID" value="KAL0265618.1"/>
    <property type="molecule type" value="Genomic_DNA"/>
</dbReference>
<keyword evidence="5" id="KW-0812">Transmembrane</keyword>
<evidence type="ECO:0000256" key="3">
    <source>
        <dbReference type="ARBA" id="ARBA00022801"/>
    </source>
</evidence>
<dbReference type="InterPro" id="IPR000073">
    <property type="entry name" value="AB_hydrolase_1"/>
</dbReference>
<comment type="caution">
    <text evidence="7">The sequence shown here is derived from an EMBL/GenBank/DDBJ whole genome shotgun (WGS) entry which is preliminary data.</text>
</comment>
<dbReference type="PANTHER" id="PTHR10794">
    <property type="entry name" value="ABHYDROLASE DOMAIN-CONTAINING PROTEIN"/>
    <property type="match status" value="1"/>
</dbReference>
<sequence length="430" mass="50048">MHIHSRANFLWFDLLERIITEHVPCCRGLAMDSSQHSEELLYTHPINKALIKNDRNPLLKMLKFVLVLFYLIFYSSLVQRPRILYQQSKHNLSIVKSIRVFNARFWPFFIYGFGYLQSKLYQFRPTHARSYKQLFVKARDGEMIEIDLYEKDTSPPLPETERCNKAPETQEVSDSVLNNVLLVHGFNGSSRSTYIKSLAYYLRGHRVFAFNARGILSELRTPRFFHIGWTEDLEDVVQYILDNYKGSVFLVGFSMGSSWVTNYLARADDPRVVAGVGVCVPFNFYKINNIFRSTLKARLLAGEYRKYLGKHAVFKSYKFNFSSVEEIDRNLTLKVFGFLSCDEYYQRESCEEKLMNIKKPALFINTRDDPIIPYHTIPTEKIKKNPNLILCVVRAGGHLGFLGANWYKSFADEAIVDFLAAVERQHMHTT</sequence>
<reference evidence="7" key="1">
    <citation type="journal article" date="2024" name="Gigascience">
        <title>Chromosome-level genome of the poultry shaft louse Menopon gallinae provides insight into the host-switching and adaptive evolution of parasitic lice.</title>
        <authorList>
            <person name="Xu Y."/>
            <person name="Ma L."/>
            <person name="Liu S."/>
            <person name="Liang Y."/>
            <person name="Liu Q."/>
            <person name="He Z."/>
            <person name="Tian L."/>
            <person name="Duan Y."/>
            <person name="Cai W."/>
            <person name="Li H."/>
            <person name="Song F."/>
        </authorList>
    </citation>
    <scope>NUCLEOTIDE SEQUENCE</scope>
    <source>
        <strain evidence="7">Cailab_2023a</strain>
    </source>
</reference>
<dbReference type="InterPro" id="IPR000952">
    <property type="entry name" value="AB_hydrolase_4_CS"/>
</dbReference>
<dbReference type="InterPro" id="IPR012020">
    <property type="entry name" value="ABHD4"/>
</dbReference>